<evidence type="ECO:0000313" key="1">
    <source>
        <dbReference type="EMBL" id="CDQ97270.1"/>
    </source>
</evidence>
<dbReference type="AlphaFoldDB" id="A0A060Z7N3"/>
<reference evidence="1" key="1">
    <citation type="journal article" date="2014" name="Nat. Commun.">
        <title>The rainbow trout genome provides novel insights into evolution after whole-genome duplication in vertebrates.</title>
        <authorList>
            <person name="Berthelot C."/>
            <person name="Brunet F."/>
            <person name="Chalopin D."/>
            <person name="Juanchich A."/>
            <person name="Bernard M."/>
            <person name="Noel B."/>
            <person name="Bento P."/>
            <person name="Da Silva C."/>
            <person name="Labadie K."/>
            <person name="Alberti A."/>
            <person name="Aury J.M."/>
            <person name="Louis A."/>
            <person name="Dehais P."/>
            <person name="Bardou P."/>
            <person name="Montfort J."/>
            <person name="Klopp C."/>
            <person name="Cabau C."/>
            <person name="Gaspin C."/>
            <person name="Thorgaard G.H."/>
            <person name="Boussaha M."/>
            <person name="Quillet E."/>
            <person name="Guyomard R."/>
            <person name="Galiana D."/>
            <person name="Bobe J."/>
            <person name="Volff J.N."/>
            <person name="Genet C."/>
            <person name="Wincker P."/>
            <person name="Jaillon O."/>
            <person name="Roest Crollius H."/>
            <person name="Guiguen Y."/>
        </authorList>
    </citation>
    <scope>NUCLEOTIDE SEQUENCE [LARGE SCALE GENOMIC DNA]</scope>
</reference>
<dbReference type="PANTHER" id="PTHR24099">
    <property type="entry name" value="E3 UBIQUITIN-PROTEIN LIGASE TRIM36-RELATED"/>
    <property type="match status" value="1"/>
</dbReference>
<dbReference type="PANTHER" id="PTHR24099:SF7">
    <property type="entry name" value="CARDIOMYOPATHY-ASSOCIATED PROTEIN 5"/>
    <property type="match status" value="1"/>
</dbReference>
<proteinExistence type="predicted"/>
<protein>
    <submittedName>
        <fullName evidence="1">Uncharacterized protein</fullName>
    </submittedName>
</protein>
<name>A0A060Z7N3_ONCMY</name>
<dbReference type="InterPro" id="IPR050617">
    <property type="entry name" value="E3_ligase_FN3/SPRY"/>
</dbReference>
<gene>
    <name evidence="1" type="ORF">GSONMT00043095001</name>
</gene>
<feature type="non-terminal residue" evidence="1">
    <location>
        <position position="1"/>
    </location>
</feature>
<evidence type="ECO:0000313" key="2">
    <source>
        <dbReference type="Proteomes" id="UP000193380"/>
    </source>
</evidence>
<dbReference type="PaxDb" id="8022-A0A060Z7N3"/>
<accession>A0A060Z7N3</accession>
<dbReference type="Proteomes" id="UP000193380">
    <property type="component" value="Unassembled WGS sequence"/>
</dbReference>
<dbReference type="GO" id="GO:0005737">
    <property type="term" value="C:cytoplasm"/>
    <property type="evidence" value="ECO:0007669"/>
    <property type="project" value="TreeGrafter"/>
</dbReference>
<organism evidence="1 2">
    <name type="scientific">Oncorhynchus mykiss</name>
    <name type="common">Rainbow trout</name>
    <name type="synonym">Salmo gairdneri</name>
    <dbReference type="NCBI Taxonomy" id="8022"/>
    <lineage>
        <taxon>Eukaryota</taxon>
        <taxon>Metazoa</taxon>
        <taxon>Chordata</taxon>
        <taxon>Craniata</taxon>
        <taxon>Vertebrata</taxon>
        <taxon>Euteleostomi</taxon>
        <taxon>Actinopterygii</taxon>
        <taxon>Neopterygii</taxon>
        <taxon>Teleostei</taxon>
        <taxon>Protacanthopterygii</taxon>
        <taxon>Salmoniformes</taxon>
        <taxon>Salmonidae</taxon>
        <taxon>Salmoninae</taxon>
        <taxon>Oncorhynchus</taxon>
    </lineage>
</organism>
<reference evidence="1" key="2">
    <citation type="submission" date="2014-03" db="EMBL/GenBank/DDBJ databases">
        <authorList>
            <person name="Genoscope - CEA"/>
        </authorList>
    </citation>
    <scope>NUCLEOTIDE SEQUENCE</scope>
</reference>
<dbReference type="STRING" id="8022.A0A060Z7N3"/>
<dbReference type="EMBL" id="FR929778">
    <property type="protein sequence ID" value="CDQ97270.1"/>
    <property type="molecule type" value="Genomic_DNA"/>
</dbReference>
<sequence>PVLYFPSSSFHSVCFCALFVFQERLSEWISELQERSENIEDLVSELELGYNTVEDHCRDSEEVMEAQNEEMMALVMEQYNTMSLSMEEEKKAKLEQLYDQIVSFQESIDQTKVTLDTTAREADIDPDTQVRDTHTHNTV</sequence>